<gene>
    <name evidence="3" type="ORF">EDC37_10197</name>
</gene>
<name>A0A4R3KEY1_9FIRM</name>
<feature type="domain" description="Dihydroprymidine dehydrogenase" evidence="2">
    <location>
        <begin position="13"/>
        <end position="110"/>
    </location>
</feature>
<evidence type="ECO:0000259" key="2">
    <source>
        <dbReference type="Pfam" id="PF14691"/>
    </source>
</evidence>
<dbReference type="SUPFAM" id="SSF46548">
    <property type="entry name" value="alpha-helical ferredoxin"/>
    <property type="match status" value="1"/>
</dbReference>
<dbReference type="Proteomes" id="UP000295188">
    <property type="component" value="Unassembled WGS sequence"/>
</dbReference>
<dbReference type="InterPro" id="IPR009051">
    <property type="entry name" value="Helical_ferredxn"/>
</dbReference>
<sequence>MENLERFIEYDPAGFTLREAIIEAKRCLHCAKPHCRMGCPIENEIPDFIEAMAHGNLGTASTIIAKRSNLPAVCGRVCPHEKQCEGSCILNKQNKGIKVGKIERFIADMDGELVLTPAVIKEKKSGQIAVIGSGPAGLTVAGDLAKMGFSVTVFDAQQEAGGVLMYGIPEFRLPKQVVRREVKKIENLGVKFRLNTMIGPNLTLDNLFEQGFDAIFIGTGNALAKSLPLPGTKLPGVVQATYFLQMVELANQGSIDPIEVPIHNGDNVVIIGAGNTAIDAARTAVRREAASVTIINRDRESHIAALASEVAMAREEGVKFISLRSPVELIGEYFVTGVLCRVIDDPGETKELMPTDKTTILPANKVIIAIGQRPASRIIGSTKGIEVDKAGYVKTRDIPYGMSMRSGVFSGGDVVNGPATVVKAMKDAKLVAKGIAQYVEAKKLMEKCGLKMTD</sequence>
<dbReference type="PRINTS" id="PR00419">
    <property type="entry name" value="ADXRDTASE"/>
</dbReference>
<dbReference type="GO" id="GO:0051536">
    <property type="term" value="F:iron-sulfur cluster binding"/>
    <property type="evidence" value="ECO:0007669"/>
    <property type="project" value="InterPro"/>
</dbReference>
<dbReference type="InterPro" id="IPR036188">
    <property type="entry name" value="FAD/NAD-bd_sf"/>
</dbReference>
<dbReference type="RefSeq" id="WP_231040013.1">
    <property type="nucleotide sequence ID" value="NZ_SMAA01000001.1"/>
</dbReference>
<dbReference type="PANTHER" id="PTHR42783:SF3">
    <property type="entry name" value="GLUTAMATE SYNTHASE [NADPH] SMALL CHAIN-RELATED"/>
    <property type="match status" value="1"/>
</dbReference>
<dbReference type="Pfam" id="PF14691">
    <property type="entry name" value="Fer4_20"/>
    <property type="match status" value="1"/>
</dbReference>
<evidence type="ECO:0000313" key="4">
    <source>
        <dbReference type="Proteomes" id="UP000295188"/>
    </source>
</evidence>
<dbReference type="SUPFAM" id="SSF51971">
    <property type="entry name" value="Nucleotide-binding domain"/>
    <property type="match status" value="1"/>
</dbReference>
<dbReference type="GO" id="GO:0016491">
    <property type="term" value="F:oxidoreductase activity"/>
    <property type="evidence" value="ECO:0007669"/>
    <property type="project" value="InterPro"/>
</dbReference>
<comment type="caution">
    <text evidence="3">The sequence shown here is derived from an EMBL/GenBank/DDBJ whole genome shotgun (WGS) entry which is preliminary data.</text>
</comment>
<dbReference type="Pfam" id="PF07992">
    <property type="entry name" value="Pyr_redox_2"/>
    <property type="match status" value="1"/>
</dbReference>
<dbReference type="EMBL" id="SMAA01000001">
    <property type="protein sequence ID" value="TCS81926.1"/>
    <property type="molecule type" value="Genomic_DNA"/>
</dbReference>
<proteinExistence type="predicted"/>
<organism evidence="3 4">
    <name type="scientific">Pectinatus cerevisiiphilus</name>
    <dbReference type="NCBI Taxonomy" id="86956"/>
    <lineage>
        <taxon>Bacteria</taxon>
        <taxon>Bacillati</taxon>
        <taxon>Bacillota</taxon>
        <taxon>Negativicutes</taxon>
        <taxon>Selenomonadales</taxon>
        <taxon>Selenomonadaceae</taxon>
        <taxon>Pectinatus</taxon>
    </lineage>
</organism>
<dbReference type="PANTHER" id="PTHR42783">
    <property type="entry name" value="GLUTAMATE SYNTHASE [NADPH] SMALL CHAIN"/>
    <property type="match status" value="1"/>
</dbReference>
<accession>A0A4R3KEY1</accession>
<dbReference type="Gene3D" id="3.50.50.60">
    <property type="entry name" value="FAD/NAD(P)-binding domain"/>
    <property type="match status" value="2"/>
</dbReference>
<protein>
    <submittedName>
        <fullName evidence="3">Glutamate synthase (NADPH/NADH) small chain</fullName>
    </submittedName>
</protein>
<dbReference type="Gene3D" id="1.10.1060.10">
    <property type="entry name" value="Alpha-helical ferredoxin"/>
    <property type="match status" value="1"/>
</dbReference>
<keyword evidence="4" id="KW-1185">Reference proteome</keyword>
<evidence type="ECO:0000313" key="3">
    <source>
        <dbReference type="EMBL" id="TCS81926.1"/>
    </source>
</evidence>
<dbReference type="AlphaFoldDB" id="A0A4R3KEY1"/>
<dbReference type="InterPro" id="IPR023753">
    <property type="entry name" value="FAD/NAD-binding_dom"/>
</dbReference>
<dbReference type="InterPro" id="IPR028261">
    <property type="entry name" value="DPD_II"/>
</dbReference>
<evidence type="ECO:0000259" key="1">
    <source>
        <dbReference type="Pfam" id="PF07992"/>
    </source>
</evidence>
<reference evidence="3 4" key="1">
    <citation type="submission" date="2019-03" db="EMBL/GenBank/DDBJ databases">
        <title>Genomic Encyclopedia of Type Strains, Phase IV (KMG-IV): sequencing the most valuable type-strain genomes for metagenomic binning, comparative biology and taxonomic classification.</title>
        <authorList>
            <person name="Goeker M."/>
        </authorList>
    </citation>
    <scope>NUCLEOTIDE SEQUENCE [LARGE SCALE GENOMIC DNA]</scope>
    <source>
        <strain evidence="3 4">DSM 20467</strain>
    </source>
</reference>
<feature type="domain" description="FAD/NAD(P)-binding" evidence="1">
    <location>
        <begin position="127"/>
        <end position="428"/>
    </location>
</feature>